<feature type="compositionally biased region" description="Basic and acidic residues" evidence="1">
    <location>
        <begin position="110"/>
        <end position="122"/>
    </location>
</feature>
<dbReference type="EMBL" id="JAWJWE010000037">
    <property type="protein sequence ID" value="KAK6626074.1"/>
    <property type="molecule type" value="Genomic_DNA"/>
</dbReference>
<evidence type="ECO:0000256" key="2">
    <source>
        <dbReference type="SAM" id="SignalP"/>
    </source>
</evidence>
<sequence length="242" mass="27285">MVTLPVVLLIFISKLSSYRNGNLGDTALAFESNIDGGVKDGRDLKEMTETQVNDLTVRDLKPMNDNLEQEEKQHQQQRKCQQEKERGAVRSASNGSSRNEEEEEVSTESKILRDAEPKEGITKENGPMPLYSLVKNVCEDGYIMDQNGVCQKAVVLRNGKEFDSEREKRFIHSDELTGQLHGKPFFEHFNKPFPYRKLLEKFKSDERFDCGKIYPGLVSDGVGGCRISTPKKMEAAGLPVPV</sequence>
<feature type="chain" id="PRO_5042898951" evidence="2">
    <location>
        <begin position="18"/>
        <end position="242"/>
    </location>
</feature>
<evidence type="ECO:0000313" key="3">
    <source>
        <dbReference type="EMBL" id="KAK6626074.1"/>
    </source>
</evidence>
<organism evidence="3 4">
    <name type="scientific">Polyplax serrata</name>
    <name type="common">Common mouse louse</name>
    <dbReference type="NCBI Taxonomy" id="468196"/>
    <lineage>
        <taxon>Eukaryota</taxon>
        <taxon>Metazoa</taxon>
        <taxon>Ecdysozoa</taxon>
        <taxon>Arthropoda</taxon>
        <taxon>Hexapoda</taxon>
        <taxon>Insecta</taxon>
        <taxon>Pterygota</taxon>
        <taxon>Neoptera</taxon>
        <taxon>Paraneoptera</taxon>
        <taxon>Psocodea</taxon>
        <taxon>Troctomorpha</taxon>
        <taxon>Phthiraptera</taxon>
        <taxon>Anoplura</taxon>
        <taxon>Polyplacidae</taxon>
        <taxon>Polyplax</taxon>
    </lineage>
</organism>
<comment type="caution">
    <text evidence="3">The sequence shown here is derived from an EMBL/GenBank/DDBJ whole genome shotgun (WGS) entry which is preliminary data.</text>
</comment>
<keyword evidence="2" id="KW-0732">Signal</keyword>
<accession>A0AAN8NY53</accession>
<feature type="compositionally biased region" description="Basic and acidic residues" evidence="1">
    <location>
        <begin position="69"/>
        <end position="88"/>
    </location>
</feature>
<evidence type="ECO:0000256" key="1">
    <source>
        <dbReference type="SAM" id="MobiDB-lite"/>
    </source>
</evidence>
<gene>
    <name evidence="3" type="ORF">RUM43_006378</name>
</gene>
<dbReference type="AlphaFoldDB" id="A0AAN8NY53"/>
<proteinExistence type="predicted"/>
<dbReference type="Proteomes" id="UP001372834">
    <property type="component" value="Unassembled WGS sequence"/>
</dbReference>
<reference evidence="3 4" key="1">
    <citation type="submission" date="2023-10" db="EMBL/GenBank/DDBJ databases">
        <title>Genomes of two closely related lineages of the louse Polyplax serrata with different host specificities.</title>
        <authorList>
            <person name="Martinu J."/>
            <person name="Tarabai H."/>
            <person name="Stefka J."/>
            <person name="Hypsa V."/>
        </authorList>
    </citation>
    <scope>NUCLEOTIDE SEQUENCE [LARGE SCALE GENOMIC DNA]</scope>
    <source>
        <strain evidence="3">HR10_N</strain>
    </source>
</reference>
<name>A0AAN8NY53_POLSC</name>
<feature type="region of interest" description="Disordered" evidence="1">
    <location>
        <begin position="67"/>
        <end position="124"/>
    </location>
</feature>
<evidence type="ECO:0000313" key="4">
    <source>
        <dbReference type="Proteomes" id="UP001372834"/>
    </source>
</evidence>
<feature type="signal peptide" evidence="2">
    <location>
        <begin position="1"/>
        <end position="17"/>
    </location>
</feature>
<protein>
    <submittedName>
        <fullName evidence="3">Uncharacterized protein</fullName>
    </submittedName>
</protein>